<dbReference type="EMBL" id="CP146606">
    <property type="protein sequence ID" value="WYK18640.1"/>
    <property type="molecule type" value="Genomic_DNA"/>
</dbReference>
<name>A0ABZ2TJN6_9RHOB</name>
<keyword evidence="2" id="KW-1185">Reference proteome</keyword>
<reference evidence="1 2" key="1">
    <citation type="submission" date="2024-02" db="EMBL/GenBank/DDBJ databases">
        <title>Roseovarius strain W115 nov., isolated from a marine algae.</title>
        <authorList>
            <person name="Lee M.W."/>
            <person name="Lee J.K."/>
            <person name="Kim J.M."/>
            <person name="Choi D.G."/>
            <person name="Baek J.H."/>
            <person name="Bayburt H."/>
            <person name="Jung J.J."/>
            <person name="Han D.M."/>
            <person name="Jeon C.O."/>
        </authorList>
    </citation>
    <scope>NUCLEOTIDE SEQUENCE [LARGE SCALE GENOMIC DNA]</scope>
    <source>
        <strain evidence="1 2">W115</strain>
    </source>
</reference>
<accession>A0ABZ2TJN6</accession>
<dbReference type="Proteomes" id="UP001281305">
    <property type="component" value="Chromosome"/>
</dbReference>
<sequence>MSQSREICVKDVLSNLATELADLAKVAASFDEMIGDFFPVTDHKPA</sequence>
<evidence type="ECO:0000313" key="2">
    <source>
        <dbReference type="Proteomes" id="UP001281305"/>
    </source>
</evidence>
<evidence type="ECO:0000313" key="1">
    <source>
        <dbReference type="EMBL" id="WYK18640.1"/>
    </source>
</evidence>
<organism evidence="1 2">
    <name type="scientific">Roseovarius rhodophyticola</name>
    <dbReference type="NCBI Taxonomy" id="3080827"/>
    <lineage>
        <taxon>Bacteria</taxon>
        <taxon>Pseudomonadati</taxon>
        <taxon>Pseudomonadota</taxon>
        <taxon>Alphaproteobacteria</taxon>
        <taxon>Rhodobacterales</taxon>
        <taxon>Roseobacteraceae</taxon>
        <taxon>Roseovarius</taxon>
    </lineage>
</organism>
<dbReference type="RefSeq" id="WP_339106773.1">
    <property type="nucleotide sequence ID" value="NZ_CP146606.1"/>
</dbReference>
<protein>
    <submittedName>
        <fullName evidence="1">Uncharacterized protein</fullName>
    </submittedName>
</protein>
<gene>
    <name evidence="1" type="ORF">RZS32_001775</name>
</gene>
<proteinExistence type="predicted"/>